<keyword evidence="2" id="KW-1133">Transmembrane helix</keyword>
<feature type="transmembrane region" description="Helical" evidence="2">
    <location>
        <begin position="71"/>
        <end position="93"/>
    </location>
</feature>
<keyword evidence="2" id="KW-0812">Transmembrane</keyword>
<protein>
    <submittedName>
        <fullName evidence="3">Uncharacterized protein</fullName>
    </submittedName>
</protein>
<dbReference type="Proteomes" id="UP000719942">
    <property type="component" value="Unassembled WGS sequence"/>
</dbReference>
<comment type="caution">
    <text evidence="3">The sequence shown here is derived from an EMBL/GenBank/DDBJ whole genome shotgun (WGS) entry which is preliminary data.</text>
</comment>
<dbReference type="RefSeq" id="WP_219966346.1">
    <property type="nucleotide sequence ID" value="NZ_JAGFNZ010000006.1"/>
</dbReference>
<name>A0ABS7DRA4_9FIRM</name>
<keyword evidence="4" id="KW-1185">Reference proteome</keyword>
<keyword evidence="2" id="KW-0472">Membrane</keyword>
<evidence type="ECO:0000256" key="2">
    <source>
        <dbReference type="SAM" id="Phobius"/>
    </source>
</evidence>
<reference evidence="3 4" key="1">
    <citation type="submission" date="2021-03" db="EMBL/GenBank/DDBJ databases">
        <title>Caproiciproducens sp. nov. isolated from feces of cow.</title>
        <authorList>
            <person name="Choi J.-Y."/>
        </authorList>
    </citation>
    <scope>NUCLEOTIDE SEQUENCE [LARGE SCALE GENOMIC DNA]</scope>
    <source>
        <strain evidence="3 4">AGMB10547</strain>
    </source>
</reference>
<proteinExistence type="predicted"/>
<feature type="region of interest" description="Disordered" evidence="1">
    <location>
        <begin position="1"/>
        <end position="21"/>
    </location>
</feature>
<organism evidence="3 4">
    <name type="scientific">Caproiciproducens faecalis</name>
    <dbReference type="NCBI Taxonomy" id="2820301"/>
    <lineage>
        <taxon>Bacteria</taxon>
        <taxon>Bacillati</taxon>
        <taxon>Bacillota</taxon>
        <taxon>Clostridia</taxon>
        <taxon>Eubacteriales</taxon>
        <taxon>Acutalibacteraceae</taxon>
        <taxon>Caproiciproducens</taxon>
    </lineage>
</organism>
<gene>
    <name evidence="3" type="ORF">J5W02_13560</name>
</gene>
<evidence type="ECO:0000256" key="1">
    <source>
        <dbReference type="SAM" id="MobiDB-lite"/>
    </source>
</evidence>
<feature type="transmembrane region" description="Helical" evidence="2">
    <location>
        <begin position="37"/>
        <end position="59"/>
    </location>
</feature>
<dbReference type="EMBL" id="JAGFNZ010000006">
    <property type="protein sequence ID" value="MBW7573837.1"/>
    <property type="molecule type" value="Genomic_DNA"/>
</dbReference>
<accession>A0ABS7DRA4</accession>
<sequence>MAAAGTGVGQNLSNDTGKGGVKGKYREYLLPETQLKAGVPFMTIILITLYLAVIFFDFIPLTKKGDKKTNWVYSVFLAASFLVLILSIFDIVIPGPSGAIKQLVGFFTSSS</sequence>
<evidence type="ECO:0000313" key="3">
    <source>
        <dbReference type="EMBL" id="MBW7573837.1"/>
    </source>
</evidence>
<evidence type="ECO:0000313" key="4">
    <source>
        <dbReference type="Proteomes" id="UP000719942"/>
    </source>
</evidence>